<dbReference type="GO" id="GO:0015648">
    <property type="term" value="F:lipid-linked peptidoglycan transporter activity"/>
    <property type="evidence" value="ECO:0007669"/>
    <property type="project" value="TreeGrafter"/>
</dbReference>
<dbReference type="GO" id="GO:0016757">
    <property type="term" value="F:glycosyltransferase activity"/>
    <property type="evidence" value="ECO:0007669"/>
    <property type="project" value="UniProtKB-KW"/>
</dbReference>
<name>A0AAX4HNJ5_9BACT</name>
<evidence type="ECO:0000256" key="7">
    <source>
        <dbReference type="ARBA" id="ARBA00022984"/>
    </source>
</evidence>
<proteinExistence type="predicted"/>
<evidence type="ECO:0000256" key="13">
    <source>
        <dbReference type="SAM" id="Phobius"/>
    </source>
</evidence>
<evidence type="ECO:0000256" key="9">
    <source>
        <dbReference type="ARBA" id="ARBA00023136"/>
    </source>
</evidence>
<dbReference type="NCBIfam" id="TIGR02210">
    <property type="entry name" value="rodA_shape"/>
    <property type="match status" value="1"/>
</dbReference>
<dbReference type="Proteomes" id="UP001324634">
    <property type="component" value="Chromosome"/>
</dbReference>
<keyword evidence="4" id="KW-0808">Transferase</keyword>
<dbReference type="PROSITE" id="PS00428">
    <property type="entry name" value="FTSW_RODA_SPOVE"/>
    <property type="match status" value="1"/>
</dbReference>
<keyword evidence="5 13" id="KW-0812">Transmembrane</keyword>
<dbReference type="PANTHER" id="PTHR30474">
    <property type="entry name" value="CELL CYCLE PROTEIN"/>
    <property type="match status" value="1"/>
</dbReference>
<feature type="transmembrane region" description="Helical" evidence="13">
    <location>
        <begin position="308"/>
        <end position="335"/>
    </location>
</feature>
<dbReference type="EMBL" id="CP139487">
    <property type="protein sequence ID" value="WPU64903.1"/>
    <property type="molecule type" value="Genomic_DNA"/>
</dbReference>
<keyword evidence="10" id="KW-0961">Cell wall biogenesis/degradation</keyword>
<dbReference type="InterPro" id="IPR001182">
    <property type="entry name" value="FtsW/RodA"/>
</dbReference>
<dbReference type="GO" id="GO:0005886">
    <property type="term" value="C:plasma membrane"/>
    <property type="evidence" value="ECO:0007669"/>
    <property type="project" value="TreeGrafter"/>
</dbReference>
<dbReference type="InterPro" id="IPR018365">
    <property type="entry name" value="Cell_cycle_FtsW-rel_CS"/>
</dbReference>
<dbReference type="RefSeq" id="WP_321394594.1">
    <property type="nucleotide sequence ID" value="NZ_CP139487.1"/>
</dbReference>
<keyword evidence="8 13" id="KW-1133">Transmembrane helix</keyword>
<evidence type="ECO:0000256" key="12">
    <source>
        <dbReference type="ARBA" id="ARBA00033270"/>
    </source>
</evidence>
<feature type="transmembrane region" description="Helical" evidence="13">
    <location>
        <begin position="51"/>
        <end position="68"/>
    </location>
</feature>
<keyword evidence="6" id="KW-0133">Cell shape</keyword>
<dbReference type="AlphaFoldDB" id="A0AAX4HNJ5"/>
<comment type="subcellular location">
    <subcellularLocation>
        <location evidence="1">Membrane</location>
        <topology evidence="1">Multi-pass membrane protein</topology>
    </subcellularLocation>
</comment>
<evidence type="ECO:0000313" key="15">
    <source>
        <dbReference type="Proteomes" id="UP001324634"/>
    </source>
</evidence>
<dbReference type="GO" id="GO:0032153">
    <property type="term" value="C:cell division site"/>
    <property type="evidence" value="ECO:0007669"/>
    <property type="project" value="TreeGrafter"/>
</dbReference>
<dbReference type="GO" id="GO:0051301">
    <property type="term" value="P:cell division"/>
    <property type="evidence" value="ECO:0007669"/>
    <property type="project" value="InterPro"/>
</dbReference>
<feature type="transmembrane region" description="Helical" evidence="13">
    <location>
        <begin position="187"/>
        <end position="205"/>
    </location>
</feature>
<evidence type="ECO:0000256" key="8">
    <source>
        <dbReference type="ARBA" id="ARBA00022989"/>
    </source>
</evidence>
<evidence type="ECO:0000256" key="5">
    <source>
        <dbReference type="ARBA" id="ARBA00022692"/>
    </source>
</evidence>
<dbReference type="PANTHER" id="PTHR30474:SF1">
    <property type="entry name" value="PEPTIDOGLYCAN GLYCOSYLTRANSFERASE MRDB"/>
    <property type="match status" value="1"/>
</dbReference>
<feature type="transmembrane region" description="Helical" evidence="13">
    <location>
        <begin position="75"/>
        <end position="94"/>
    </location>
</feature>
<keyword evidence="9 13" id="KW-0472">Membrane</keyword>
<evidence type="ECO:0000256" key="3">
    <source>
        <dbReference type="ARBA" id="ARBA00022676"/>
    </source>
</evidence>
<evidence type="ECO:0000256" key="1">
    <source>
        <dbReference type="ARBA" id="ARBA00004141"/>
    </source>
</evidence>
<dbReference type="KEGG" id="psti:SOO65_19595"/>
<feature type="transmembrane region" description="Helical" evidence="13">
    <location>
        <begin position="341"/>
        <end position="362"/>
    </location>
</feature>
<evidence type="ECO:0000256" key="4">
    <source>
        <dbReference type="ARBA" id="ARBA00022679"/>
    </source>
</evidence>
<dbReference type="Pfam" id="PF01098">
    <property type="entry name" value="FTSW_RODA_SPOVE"/>
    <property type="match status" value="1"/>
</dbReference>
<feature type="transmembrane region" description="Helical" evidence="13">
    <location>
        <begin position="277"/>
        <end position="296"/>
    </location>
</feature>
<accession>A0AAX4HNJ5</accession>
<gene>
    <name evidence="14" type="primary">rodA</name>
    <name evidence="14" type="ORF">SOO65_19595</name>
</gene>
<keyword evidence="3" id="KW-0328">Glycosyltransferase</keyword>
<evidence type="ECO:0000256" key="2">
    <source>
        <dbReference type="ARBA" id="ARBA00022475"/>
    </source>
</evidence>
<organism evidence="14 15">
    <name type="scientific">Peredibacter starrii</name>
    <dbReference type="NCBI Taxonomy" id="28202"/>
    <lineage>
        <taxon>Bacteria</taxon>
        <taxon>Pseudomonadati</taxon>
        <taxon>Bdellovibrionota</taxon>
        <taxon>Bacteriovoracia</taxon>
        <taxon>Bacteriovoracales</taxon>
        <taxon>Bacteriovoracaceae</taxon>
        <taxon>Peredibacter</taxon>
    </lineage>
</organism>
<protein>
    <recommendedName>
        <fullName evidence="12">Cell wall polymerase</fullName>
    </recommendedName>
    <alternativeName>
        <fullName evidence="11">Peptidoglycan polymerase</fullName>
    </alternativeName>
</protein>
<dbReference type="GO" id="GO:0008360">
    <property type="term" value="P:regulation of cell shape"/>
    <property type="evidence" value="ECO:0007669"/>
    <property type="project" value="UniProtKB-KW"/>
</dbReference>
<feature type="transmembrane region" description="Helical" evidence="13">
    <location>
        <begin position="165"/>
        <end position="182"/>
    </location>
</feature>
<keyword evidence="2" id="KW-1003">Cell membrane</keyword>
<evidence type="ECO:0000256" key="11">
    <source>
        <dbReference type="ARBA" id="ARBA00032370"/>
    </source>
</evidence>
<evidence type="ECO:0000313" key="14">
    <source>
        <dbReference type="EMBL" id="WPU64903.1"/>
    </source>
</evidence>
<reference evidence="14 15" key="1">
    <citation type="submission" date="2023-11" db="EMBL/GenBank/DDBJ databases">
        <title>Peredibacter starrii A3.12.</title>
        <authorList>
            <person name="Mitchell R.J."/>
        </authorList>
    </citation>
    <scope>NUCLEOTIDE SEQUENCE [LARGE SCALE GENOMIC DNA]</scope>
    <source>
        <strain evidence="14 15">A3.12</strain>
    </source>
</reference>
<sequence>MNQTIIQFLKRYDFSFIGSMAAIFLVGVLNLYSSTHADVAAGLDALYKSQIGWFFLSVCVAIGISFLNPKTFERFSYVGYVGTLFLVFLVLLMGKVGMGAQRWLVLGPIRMQPSEFMKMGLVLALARYFTKVNPERQLGFKDLIVPGLIMGIPAVMVIIQPDLGTGMLLVFIFSLMIFYKRLKWRTITTLGVIAVVSGVLMYNFGLREYQRKRIHTFIDPYEDAKGSGYNAIQSEIAIGSGRLFGKGFKNSSQASLNYLPENHTDFVFAIFNEEHGFFGSVFLIILYLVFFMRLIWLATSVQRFYDSVLVVGIMAIFFWHTFINMAMVSGLLPIVGIPLPLMSYGGSSMLTFGVGVGMATSVSNSRNFFN</sequence>
<evidence type="ECO:0000256" key="10">
    <source>
        <dbReference type="ARBA" id="ARBA00023316"/>
    </source>
</evidence>
<evidence type="ECO:0000256" key="6">
    <source>
        <dbReference type="ARBA" id="ARBA00022960"/>
    </source>
</evidence>
<feature type="transmembrane region" description="Helical" evidence="13">
    <location>
        <begin position="12"/>
        <end position="31"/>
    </location>
</feature>
<keyword evidence="15" id="KW-1185">Reference proteome</keyword>
<dbReference type="GO" id="GO:0009252">
    <property type="term" value="P:peptidoglycan biosynthetic process"/>
    <property type="evidence" value="ECO:0007669"/>
    <property type="project" value="UniProtKB-KW"/>
</dbReference>
<dbReference type="InterPro" id="IPR011923">
    <property type="entry name" value="RodA/MrdB"/>
</dbReference>
<keyword evidence="7" id="KW-0573">Peptidoglycan synthesis</keyword>
<dbReference type="GO" id="GO:0071555">
    <property type="term" value="P:cell wall organization"/>
    <property type="evidence" value="ECO:0007669"/>
    <property type="project" value="UniProtKB-KW"/>
</dbReference>